<dbReference type="PaxDb" id="123214-PERMA_1760"/>
<comment type="function">
    <text evidence="9">The RuvA-RuvB-RuvC complex processes Holliday junction (HJ) DNA during genetic recombination and DNA repair, while the RuvA-RuvB complex plays an important role in the rescue of blocked DNA replication forks via replication fork reversal (RFR). RuvA specifically binds to HJ cruciform DNA, conferring on it an open structure. The RuvB hexamer acts as an ATP-dependent pump, pulling dsDNA into and through the RuvAB complex. RuvB forms 2 homohexamers on either side of HJ DNA bound by 1 or 2 RuvA tetramers; 4 subunits per hexamer contact DNA at a time. Coordinated motions by a converter formed by DNA-disengaged RuvB subunits stimulates ATP hydrolysis and nucleotide exchange. Immobilization of the converter enables RuvB to convert the ATP-contained energy into a lever motion, pulling 2 nucleotides of DNA out of the RuvA tetramer per ATP hydrolyzed, thus driving DNA branch migration. The RuvB motors rotate together with the DNA substrate, which together with the progressing nucleotide cycle form the mechanistic basis for DNA recombination by continuous HJ branch migration. Branch migration allows RuvC to scan DNA until it finds its consensus sequence, where it cleaves and resolves cruciform DNA.</text>
</comment>
<dbReference type="NCBIfam" id="NF000868">
    <property type="entry name" value="PRK00080.1"/>
    <property type="match status" value="1"/>
</dbReference>
<dbReference type="SMART" id="SM00382">
    <property type="entry name" value="AAA"/>
    <property type="match status" value="1"/>
</dbReference>
<dbReference type="Gene3D" id="3.40.50.300">
    <property type="entry name" value="P-loop containing nucleotide triphosphate hydrolases"/>
    <property type="match status" value="1"/>
</dbReference>
<dbReference type="InterPro" id="IPR036390">
    <property type="entry name" value="WH_DNA-bd_sf"/>
</dbReference>
<evidence type="ECO:0000256" key="1">
    <source>
        <dbReference type="ARBA" id="ARBA00022490"/>
    </source>
</evidence>
<keyword evidence="5 9" id="KW-0067">ATP-binding</keyword>
<keyword evidence="3 9" id="KW-0227">DNA damage</keyword>
<dbReference type="NCBIfam" id="TIGR00635">
    <property type="entry name" value="ruvB"/>
    <property type="match status" value="1"/>
</dbReference>
<feature type="region of interest" description="Small ATPAse domain (RuvB-S)" evidence="9">
    <location>
        <begin position="175"/>
        <end position="245"/>
    </location>
</feature>
<dbReference type="KEGG" id="pmx:PERMA_1760"/>
<dbReference type="HOGENOM" id="CLU_055599_1_0_0"/>
<evidence type="ECO:0000256" key="5">
    <source>
        <dbReference type="ARBA" id="ARBA00022840"/>
    </source>
</evidence>
<keyword evidence="1 9" id="KW-0963">Cytoplasm</keyword>
<dbReference type="InterPro" id="IPR004605">
    <property type="entry name" value="DNA_helicase_Holl-junc_RuvB"/>
</dbReference>
<feature type="binding site" evidence="9">
    <location>
        <position position="284"/>
    </location>
    <ligand>
        <name>DNA</name>
        <dbReference type="ChEBI" id="CHEBI:16991"/>
    </ligand>
</feature>
<evidence type="ECO:0000259" key="10">
    <source>
        <dbReference type="SMART" id="SM00382"/>
    </source>
</evidence>
<evidence type="ECO:0000256" key="8">
    <source>
        <dbReference type="ARBA" id="ARBA00023204"/>
    </source>
</evidence>
<feature type="binding site" evidence="9">
    <location>
        <position position="60"/>
    </location>
    <ligand>
        <name>ATP</name>
        <dbReference type="ChEBI" id="CHEBI:30616"/>
    </ligand>
</feature>
<dbReference type="GO" id="GO:0006310">
    <property type="term" value="P:DNA recombination"/>
    <property type="evidence" value="ECO:0007669"/>
    <property type="project" value="UniProtKB-UniRule"/>
</dbReference>
<evidence type="ECO:0000256" key="4">
    <source>
        <dbReference type="ARBA" id="ARBA00022801"/>
    </source>
</evidence>
<feature type="binding site" evidence="9">
    <location>
        <begin position="121"/>
        <end position="123"/>
    </location>
    <ligand>
        <name>ATP</name>
        <dbReference type="ChEBI" id="CHEBI:30616"/>
    </ligand>
</feature>
<feature type="domain" description="AAA+ ATPase" evidence="10">
    <location>
        <begin position="44"/>
        <end position="175"/>
    </location>
</feature>
<dbReference type="GO" id="GO:0016887">
    <property type="term" value="F:ATP hydrolysis activity"/>
    <property type="evidence" value="ECO:0007669"/>
    <property type="project" value="RHEA"/>
</dbReference>
<comment type="subunit">
    <text evidence="9">Homohexamer. Forms an RuvA(8)-RuvB(12)-Holliday junction (HJ) complex. HJ DNA is sandwiched between 2 RuvA tetramers; dsDNA enters through RuvA and exits via RuvB. An RuvB hexamer assembles on each DNA strand where it exits the tetramer. Each RuvB hexamer is contacted by two RuvA subunits (via domain III) on 2 adjacent RuvB subunits; this complex drives branch migration. In the full resolvosome a probable DNA-RuvA(4)-RuvB(12)-RuvC(2) complex forms which resolves the HJ.</text>
</comment>
<feature type="binding site" evidence="9">
    <location>
        <position position="164"/>
    </location>
    <ligand>
        <name>ATP</name>
        <dbReference type="ChEBI" id="CHEBI:30616"/>
    </ligand>
</feature>
<evidence type="ECO:0000256" key="3">
    <source>
        <dbReference type="ARBA" id="ARBA00022763"/>
    </source>
</evidence>
<dbReference type="Gene3D" id="1.10.8.60">
    <property type="match status" value="1"/>
</dbReference>
<dbReference type="GO" id="GO:0005737">
    <property type="term" value="C:cytoplasm"/>
    <property type="evidence" value="ECO:0007669"/>
    <property type="project" value="UniProtKB-SubCell"/>
</dbReference>
<evidence type="ECO:0000256" key="9">
    <source>
        <dbReference type="HAMAP-Rule" id="MF_00016"/>
    </source>
</evidence>
<feature type="binding site" evidence="9">
    <location>
        <position position="58"/>
    </location>
    <ligand>
        <name>ATP</name>
        <dbReference type="ChEBI" id="CHEBI:30616"/>
    </ligand>
</feature>
<dbReference type="CDD" id="cd00009">
    <property type="entry name" value="AAA"/>
    <property type="match status" value="1"/>
</dbReference>
<comment type="caution">
    <text evidence="9">Lacks conserved residue(s) required for the propagation of feature annotation.</text>
</comment>
<dbReference type="InterPro" id="IPR041445">
    <property type="entry name" value="AAA_lid_4"/>
</dbReference>
<dbReference type="Proteomes" id="UP000001366">
    <property type="component" value="Chromosome"/>
</dbReference>
<sequence length="321" mass="35828">MEILREESFDIDLRPKSIDDYIGQDEVKKQIKIFVDASKKTGKTLDHILIGGPPGLGKTSLAQVIARELGKNIVFTSGPVLEKKGDIAGILSSLEEGDILFIDEIHRLNPSVEEALYPAMEDFCLDIIIGKGSSSRSVRIDIPPFTLIGATTRSGMLTSPLISRFGIILHIDYYDTDSLTRIVLRSAKILGIKITENGAREIARRSRGTPRIANRFLKRVYDFAVVKKDGTVTEDTAREALDFLGIDSYGLDSRDRKYLQIIIEKFNGKPVGLNTLSSALSEDRYTIEEIIEPFLLRSGFIERTPKGRKPTDKALKIFKKI</sequence>
<dbReference type="Pfam" id="PF05491">
    <property type="entry name" value="WHD_RuvB"/>
    <property type="match status" value="1"/>
</dbReference>
<dbReference type="SUPFAM" id="SSF46785">
    <property type="entry name" value="Winged helix' DNA-binding domain"/>
    <property type="match status" value="1"/>
</dbReference>
<feature type="region of interest" description="Head domain (RuvB-H)" evidence="9">
    <location>
        <begin position="248"/>
        <end position="321"/>
    </location>
</feature>
<dbReference type="EC" id="3.6.4.-" evidence="9"/>
<evidence type="ECO:0000256" key="7">
    <source>
        <dbReference type="ARBA" id="ARBA00023172"/>
    </source>
</evidence>
<name>C0QS78_PERMH</name>
<dbReference type="PANTHER" id="PTHR42848:SF1">
    <property type="entry name" value="HOLLIDAY JUNCTION BRANCH MIGRATION COMPLEX SUBUNIT RUVB"/>
    <property type="match status" value="1"/>
</dbReference>
<dbReference type="Gene3D" id="1.10.10.10">
    <property type="entry name" value="Winged helix-like DNA-binding domain superfamily/Winged helix DNA-binding domain"/>
    <property type="match status" value="1"/>
</dbReference>
<dbReference type="HAMAP" id="MF_00016">
    <property type="entry name" value="DNA_HJ_migration_RuvB"/>
    <property type="match status" value="1"/>
</dbReference>
<dbReference type="eggNOG" id="COG2255">
    <property type="taxonomic scope" value="Bacteria"/>
</dbReference>
<dbReference type="GO" id="GO:0048476">
    <property type="term" value="C:Holliday junction resolvase complex"/>
    <property type="evidence" value="ECO:0007669"/>
    <property type="project" value="UniProtKB-UniRule"/>
</dbReference>
<keyword evidence="7 9" id="KW-0233">DNA recombination</keyword>
<reference evidence="11 12" key="1">
    <citation type="journal article" date="2009" name="J. Bacteriol.">
        <title>Complete and draft genome sequences of six members of the Aquificales.</title>
        <authorList>
            <person name="Reysenbach A.L."/>
            <person name="Hamamura N."/>
            <person name="Podar M."/>
            <person name="Griffiths E."/>
            <person name="Ferreira S."/>
            <person name="Hochstein R."/>
            <person name="Heidelberg J."/>
            <person name="Johnson J."/>
            <person name="Mead D."/>
            <person name="Pohorille A."/>
            <person name="Sarmiento M."/>
            <person name="Schweighofer K."/>
            <person name="Seshadri R."/>
            <person name="Voytek M.A."/>
        </authorList>
    </citation>
    <scope>NUCLEOTIDE SEQUENCE [LARGE SCALE GENOMIC DNA]</scope>
    <source>
        <strain evidence="12">DSM 14350 / EX-H1</strain>
    </source>
</reference>
<comment type="similarity">
    <text evidence="9">Belongs to the RuvB family.</text>
</comment>
<keyword evidence="8 9" id="KW-0234">DNA repair</keyword>
<evidence type="ECO:0000313" key="12">
    <source>
        <dbReference type="Proteomes" id="UP000001366"/>
    </source>
</evidence>
<dbReference type="Pfam" id="PF17864">
    <property type="entry name" value="AAA_lid_4"/>
    <property type="match status" value="1"/>
</dbReference>
<feature type="binding site" evidence="9">
    <location>
        <position position="59"/>
    </location>
    <ligand>
        <name>Mg(2+)</name>
        <dbReference type="ChEBI" id="CHEBI:18420"/>
    </ligand>
</feature>
<accession>C0QS78</accession>
<feature type="binding site" evidence="9">
    <location>
        <position position="211"/>
    </location>
    <ligand>
        <name>ATP</name>
        <dbReference type="ChEBI" id="CHEBI:30616"/>
    </ligand>
</feature>
<dbReference type="GO" id="GO:0006281">
    <property type="term" value="P:DNA repair"/>
    <property type="evidence" value="ECO:0007669"/>
    <property type="project" value="UniProtKB-UniRule"/>
</dbReference>
<dbReference type="InterPro" id="IPR008824">
    <property type="entry name" value="RuvB-like_N"/>
</dbReference>
<comment type="catalytic activity">
    <reaction evidence="9">
        <text>ATP + H2O = ADP + phosphate + H(+)</text>
        <dbReference type="Rhea" id="RHEA:13065"/>
        <dbReference type="ChEBI" id="CHEBI:15377"/>
        <dbReference type="ChEBI" id="CHEBI:15378"/>
        <dbReference type="ChEBI" id="CHEBI:30616"/>
        <dbReference type="ChEBI" id="CHEBI:43474"/>
        <dbReference type="ChEBI" id="CHEBI:456216"/>
    </reaction>
</comment>
<comment type="domain">
    <text evidence="9">Has 3 domains, the large (RuvB-L) and small ATPase (RuvB-S) domains and the C-terminal head (RuvB-H) domain. The head domain binds DNA, while the ATPase domains jointly bind ATP, ADP or are empty depending on the state of the subunit in the translocation cycle. During a single DNA translocation step the structure of each domain remains the same, but their relative positions change.</text>
</comment>
<dbReference type="GO" id="GO:0000400">
    <property type="term" value="F:four-way junction DNA binding"/>
    <property type="evidence" value="ECO:0007669"/>
    <property type="project" value="UniProtKB-UniRule"/>
</dbReference>
<feature type="binding site" evidence="9">
    <location>
        <position position="55"/>
    </location>
    <ligand>
        <name>ATP</name>
        <dbReference type="ChEBI" id="CHEBI:30616"/>
    </ligand>
</feature>
<dbReference type="InterPro" id="IPR027417">
    <property type="entry name" value="P-loop_NTPase"/>
</dbReference>
<gene>
    <name evidence="9 11" type="primary">ruvB</name>
    <name evidence="11" type="ordered locus">PERMA_1760</name>
</gene>
<keyword evidence="11" id="KW-0347">Helicase</keyword>
<dbReference type="InterPro" id="IPR036388">
    <property type="entry name" value="WH-like_DNA-bd_sf"/>
</dbReference>
<keyword evidence="12" id="KW-1185">Reference proteome</keyword>
<dbReference type="InterPro" id="IPR008823">
    <property type="entry name" value="RuvB_wg_C"/>
</dbReference>
<keyword evidence="2 9" id="KW-0547">Nucleotide-binding</keyword>
<dbReference type="RefSeq" id="WP_012676845.1">
    <property type="nucleotide sequence ID" value="NC_012440.1"/>
</dbReference>
<feature type="binding site" evidence="9">
    <location>
        <position position="303"/>
    </location>
    <ligand>
        <name>DNA</name>
        <dbReference type="ChEBI" id="CHEBI:16991"/>
    </ligand>
</feature>
<dbReference type="InterPro" id="IPR003593">
    <property type="entry name" value="AAA+_ATPase"/>
</dbReference>
<protein>
    <recommendedName>
        <fullName evidence="9">Holliday junction branch migration complex subunit RuvB</fullName>
        <ecNumber evidence="9">3.6.4.-</ecNumber>
    </recommendedName>
</protein>
<evidence type="ECO:0000313" key="11">
    <source>
        <dbReference type="EMBL" id="ACO04608.1"/>
    </source>
</evidence>
<evidence type="ECO:0000256" key="2">
    <source>
        <dbReference type="ARBA" id="ARBA00022741"/>
    </source>
</evidence>
<keyword evidence="6 9" id="KW-0238">DNA-binding</keyword>
<feature type="binding site" evidence="9">
    <location>
        <position position="308"/>
    </location>
    <ligand>
        <name>DNA</name>
        <dbReference type="ChEBI" id="CHEBI:16991"/>
    </ligand>
</feature>
<dbReference type="GO" id="GO:0009378">
    <property type="term" value="F:four-way junction helicase activity"/>
    <property type="evidence" value="ECO:0007669"/>
    <property type="project" value="InterPro"/>
</dbReference>
<dbReference type="Pfam" id="PF05496">
    <property type="entry name" value="RuvB_N"/>
    <property type="match status" value="1"/>
</dbReference>
<proteinExistence type="inferred from homology"/>
<dbReference type="GO" id="GO:0005524">
    <property type="term" value="F:ATP binding"/>
    <property type="evidence" value="ECO:0007669"/>
    <property type="project" value="UniProtKB-UniRule"/>
</dbReference>
<feature type="binding site" evidence="9">
    <location>
        <position position="59"/>
    </location>
    <ligand>
        <name>ATP</name>
        <dbReference type="ChEBI" id="CHEBI:30616"/>
    </ligand>
</feature>
<dbReference type="AlphaFoldDB" id="C0QS78"/>
<dbReference type="SUPFAM" id="SSF52540">
    <property type="entry name" value="P-loop containing nucleoside triphosphate hydrolases"/>
    <property type="match status" value="1"/>
</dbReference>
<keyword evidence="4 9" id="KW-0378">Hydrolase</keyword>
<dbReference type="OrthoDB" id="9804478at2"/>
<dbReference type="STRING" id="123214.PERMA_1760"/>
<dbReference type="PANTHER" id="PTHR42848">
    <property type="match status" value="1"/>
</dbReference>
<comment type="subcellular location">
    <subcellularLocation>
        <location evidence="9">Cytoplasm</location>
    </subcellularLocation>
</comment>
<feature type="binding site" evidence="9">
    <location>
        <position position="174"/>
    </location>
    <ligand>
        <name>ATP</name>
        <dbReference type="ChEBI" id="CHEBI:30616"/>
    </ligand>
</feature>
<evidence type="ECO:0000256" key="6">
    <source>
        <dbReference type="ARBA" id="ARBA00023125"/>
    </source>
</evidence>
<feature type="binding site" evidence="9">
    <location>
        <position position="14"/>
    </location>
    <ligand>
        <name>ATP</name>
        <dbReference type="ChEBI" id="CHEBI:30616"/>
    </ligand>
</feature>
<dbReference type="EMBL" id="CP001230">
    <property type="protein sequence ID" value="ACO04608.1"/>
    <property type="molecule type" value="Genomic_DNA"/>
</dbReference>
<organism evidence="11 12">
    <name type="scientific">Persephonella marina (strain DSM 14350 / EX-H1)</name>
    <dbReference type="NCBI Taxonomy" id="123214"/>
    <lineage>
        <taxon>Bacteria</taxon>
        <taxon>Pseudomonadati</taxon>
        <taxon>Aquificota</taxon>
        <taxon>Aquificia</taxon>
        <taxon>Aquificales</taxon>
        <taxon>Hydrogenothermaceae</taxon>
        <taxon>Persephonella</taxon>
    </lineage>
</organism>
<feature type="binding site" evidence="9">
    <location>
        <position position="13"/>
    </location>
    <ligand>
        <name>ATP</name>
        <dbReference type="ChEBI" id="CHEBI:30616"/>
    </ligand>
</feature>